<evidence type="ECO:0000313" key="3">
    <source>
        <dbReference type="Proteomes" id="UP000076154"/>
    </source>
</evidence>
<keyword evidence="3" id="KW-1185">Reference proteome</keyword>
<dbReference type="EMBL" id="LUEZ02000138">
    <property type="protein sequence ID" value="RDB15766.1"/>
    <property type="molecule type" value="Genomic_DNA"/>
</dbReference>
<organism evidence="2 3">
    <name type="scientific">Hypsizygus marmoreus</name>
    <name type="common">White beech mushroom</name>
    <name type="synonym">Agaricus marmoreus</name>
    <dbReference type="NCBI Taxonomy" id="39966"/>
    <lineage>
        <taxon>Eukaryota</taxon>
        <taxon>Fungi</taxon>
        <taxon>Dikarya</taxon>
        <taxon>Basidiomycota</taxon>
        <taxon>Agaricomycotina</taxon>
        <taxon>Agaricomycetes</taxon>
        <taxon>Agaricomycetidae</taxon>
        <taxon>Agaricales</taxon>
        <taxon>Tricholomatineae</taxon>
        <taxon>Lyophyllaceae</taxon>
        <taxon>Hypsizygus</taxon>
    </lineage>
</organism>
<dbReference type="AlphaFoldDB" id="A0A369JA76"/>
<keyword evidence="1" id="KW-0732">Signal</keyword>
<dbReference type="InParanoid" id="A0A369JA76"/>
<sequence length="92" mass="9972">MFAFLDIAIGSLMLSDGSLVHAVNDYWTKNSAGDVIDMLMQALDRDASVDNFLSPMPIGAIANDIHLPPDSRPHHPATHATRAPEMFLALSN</sequence>
<name>A0A369JA76_HYPMA</name>
<reference evidence="2" key="1">
    <citation type="submission" date="2018-04" db="EMBL/GenBank/DDBJ databases">
        <title>Whole genome sequencing of Hypsizygus marmoreus.</title>
        <authorList>
            <person name="Choi I.-G."/>
            <person name="Min B."/>
            <person name="Kim J.-G."/>
            <person name="Kim S."/>
            <person name="Oh Y.-L."/>
            <person name="Kong W.-S."/>
            <person name="Park H."/>
            <person name="Jeong J."/>
            <person name="Song E.-S."/>
        </authorList>
    </citation>
    <scope>NUCLEOTIDE SEQUENCE [LARGE SCALE GENOMIC DNA]</scope>
    <source>
        <strain evidence="2">51987-8</strain>
    </source>
</reference>
<gene>
    <name evidence="2" type="ORF">Hypma_003723</name>
</gene>
<feature type="chain" id="PRO_5016587512" evidence="1">
    <location>
        <begin position="23"/>
        <end position="92"/>
    </location>
</feature>
<comment type="caution">
    <text evidence="2">The sequence shown here is derived from an EMBL/GenBank/DDBJ whole genome shotgun (WGS) entry which is preliminary data.</text>
</comment>
<dbReference type="Proteomes" id="UP000076154">
    <property type="component" value="Unassembled WGS sequence"/>
</dbReference>
<proteinExistence type="predicted"/>
<evidence type="ECO:0000313" key="2">
    <source>
        <dbReference type="EMBL" id="RDB15766.1"/>
    </source>
</evidence>
<feature type="signal peptide" evidence="1">
    <location>
        <begin position="1"/>
        <end position="22"/>
    </location>
</feature>
<evidence type="ECO:0000256" key="1">
    <source>
        <dbReference type="SAM" id="SignalP"/>
    </source>
</evidence>
<accession>A0A369JA76</accession>
<protein>
    <submittedName>
        <fullName evidence="2">Uncharacterized protein</fullName>
    </submittedName>
</protein>